<dbReference type="PROSITE" id="PS51032">
    <property type="entry name" value="AP2_ERF"/>
    <property type="match status" value="1"/>
</dbReference>
<keyword evidence="2" id="KW-0936">Ethylene signaling pathway</keyword>
<dbReference type="Pfam" id="PF00847">
    <property type="entry name" value="AP2"/>
    <property type="match status" value="1"/>
</dbReference>
<proteinExistence type="inferred from homology"/>
<dbReference type="InterPro" id="IPR051758">
    <property type="entry name" value="ERF/AP2-like"/>
</dbReference>
<keyword evidence="7" id="KW-0539">Nucleus</keyword>
<dbReference type="FunFam" id="3.30.730.10:FF:000001">
    <property type="entry name" value="Ethylene-responsive transcription factor 2"/>
    <property type="match status" value="1"/>
</dbReference>
<keyword evidence="3" id="KW-0805">Transcription regulation</keyword>
<dbReference type="PANTHER" id="PTHR31657:SF78">
    <property type="entry name" value="ETHYLENE-RESPONSIVE TRANSCRIPTION FACTOR ERF060"/>
    <property type="match status" value="1"/>
</dbReference>
<accession>A0A6A2XK03</accession>
<evidence type="ECO:0000256" key="2">
    <source>
        <dbReference type="ARBA" id="ARBA00022745"/>
    </source>
</evidence>
<protein>
    <submittedName>
        <fullName evidence="11">ERF060 protein</fullName>
    </submittedName>
</protein>
<dbReference type="OrthoDB" id="663856at2759"/>
<dbReference type="CDD" id="cd00018">
    <property type="entry name" value="AP2"/>
    <property type="match status" value="1"/>
</dbReference>
<evidence type="ECO:0000313" key="11">
    <source>
        <dbReference type="EMBL" id="KAE8676571.1"/>
    </source>
</evidence>
<dbReference type="PANTHER" id="PTHR31657">
    <property type="entry name" value="ETHYLENE-RESPONSIVE TRANSCRIPTION FACTOR ERF061"/>
    <property type="match status" value="1"/>
</dbReference>
<dbReference type="EMBL" id="VEPZ02001376">
    <property type="protein sequence ID" value="KAE8676571.1"/>
    <property type="molecule type" value="Genomic_DNA"/>
</dbReference>
<dbReference type="GO" id="GO:0009873">
    <property type="term" value="P:ethylene-activated signaling pathway"/>
    <property type="evidence" value="ECO:0007669"/>
    <property type="project" value="UniProtKB-KW"/>
</dbReference>
<dbReference type="GO" id="GO:0003700">
    <property type="term" value="F:DNA-binding transcription factor activity"/>
    <property type="evidence" value="ECO:0007669"/>
    <property type="project" value="InterPro"/>
</dbReference>
<evidence type="ECO:0000256" key="1">
    <source>
        <dbReference type="ARBA" id="ARBA00004123"/>
    </source>
</evidence>
<dbReference type="InterPro" id="IPR036955">
    <property type="entry name" value="AP2/ERF_dom_sf"/>
</dbReference>
<evidence type="ECO:0000256" key="8">
    <source>
        <dbReference type="ARBA" id="ARBA00024343"/>
    </source>
</evidence>
<comment type="similarity">
    <text evidence="8">Belongs to the AP2/ERF transcription factor family. ERF subfamily.</text>
</comment>
<evidence type="ECO:0000256" key="5">
    <source>
        <dbReference type="ARBA" id="ARBA00023159"/>
    </source>
</evidence>
<feature type="region of interest" description="Disordered" evidence="9">
    <location>
        <begin position="226"/>
        <end position="266"/>
    </location>
</feature>
<evidence type="ECO:0000313" key="12">
    <source>
        <dbReference type="Proteomes" id="UP000436088"/>
    </source>
</evidence>
<dbReference type="Proteomes" id="UP000436088">
    <property type="component" value="Unassembled WGS sequence"/>
</dbReference>
<keyword evidence="6" id="KW-0804">Transcription</keyword>
<evidence type="ECO:0000256" key="9">
    <source>
        <dbReference type="SAM" id="MobiDB-lite"/>
    </source>
</evidence>
<dbReference type="GO" id="GO:0005634">
    <property type="term" value="C:nucleus"/>
    <property type="evidence" value="ECO:0007669"/>
    <property type="project" value="UniProtKB-SubCell"/>
</dbReference>
<evidence type="ECO:0000256" key="4">
    <source>
        <dbReference type="ARBA" id="ARBA00023125"/>
    </source>
</evidence>
<dbReference type="SUPFAM" id="SSF54171">
    <property type="entry name" value="DNA-binding domain"/>
    <property type="match status" value="1"/>
</dbReference>
<evidence type="ECO:0000256" key="3">
    <source>
        <dbReference type="ARBA" id="ARBA00023015"/>
    </source>
</evidence>
<dbReference type="PRINTS" id="PR00367">
    <property type="entry name" value="ETHRSPELEMNT"/>
</dbReference>
<keyword evidence="12" id="KW-1185">Reference proteome</keyword>
<keyword evidence="5" id="KW-0010">Activator</keyword>
<comment type="subcellular location">
    <subcellularLocation>
        <location evidence="1">Nucleus</location>
    </subcellularLocation>
</comment>
<dbReference type="Gene3D" id="3.30.730.10">
    <property type="entry name" value="AP2/ERF domain"/>
    <property type="match status" value="1"/>
</dbReference>
<dbReference type="SMART" id="SM00380">
    <property type="entry name" value="AP2"/>
    <property type="match status" value="1"/>
</dbReference>
<comment type="caution">
    <text evidence="11">The sequence shown here is derived from an EMBL/GenBank/DDBJ whole genome shotgun (WGS) entry which is preliminary data.</text>
</comment>
<reference evidence="11" key="1">
    <citation type="submission" date="2019-09" db="EMBL/GenBank/DDBJ databases">
        <title>Draft genome information of white flower Hibiscus syriacus.</title>
        <authorList>
            <person name="Kim Y.-M."/>
        </authorList>
    </citation>
    <scope>NUCLEOTIDE SEQUENCE [LARGE SCALE GENOMIC DNA]</scope>
    <source>
        <strain evidence="11">YM2019G1</strain>
    </source>
</reference>
<keyword evidence="4" id="KW-0238">DNA-binding</keyword>
<gene>
    <name evidence="11" type="ORF">F3Y22_tig00111584pilonHSYRG00200</name>
</gene>
<evidence type="ECO:0000259" key="10">
    <source>
        <dbReference type="PROSITE" id="PS51032"/>
    </source>
</evidence>
<evidence type="ECO:0000256" key="7">
    <source>
        <dbReference type="ARBA" id="ARBA00023242"/>
    </source>
</evidence>
<dbReference type="InterPro" id="IPR001471">
    <property type="entry name" value="AP2/ERF_dom"/>
</dbReference>
<organism evidence="11 12">
    <name type="scientific">Hibiscus syriacus</name>
    <name type="common">Rose of Sharon</name>
    <dbReference type="NCBI Taxonomy" id="106335"/>
    <lineage>
        <taxon>Eukaryota</taxon>
        <taxon>Viridiplantae</taxon>
        <taxon>Streptophyta</taxon>
        <taxon>Embryophyta</taxon>
        <taxon>Tracheophyta</taxon>
        <taxon>Spermatophyta</taxon>
        <taxon>Magnoliopsida</taxon>
        <taxon>eudicotyledons</taxon>
        <taxon>Gunneridae</taxon>
        <taxon>Pentapetalae</taxon>
        <taxon>rosids</taxon>
        <taxon>malvids</taxon>
        <taxon>Malvales</taxon>
        <taxon>Malvaceae</taxon>
        <taxon>Malvoideae</taxon>
        <taxon>Hibiscus</taxon>
    </lineage>
</organism>
<dbReference type="GO" id="GO:0000976">
    <property type="term" value="F:transcription cis-regulatory region binding"/>
    <property type="evidence" value="ECO:0007669"/>
    <property type="project" value="UniProtKB-ARBA"/>
</dbReference>
<dbReference type="AlphaFoldDB" id="A0A6A2XK03"/>
<dbReference type="InterPro" id="IPR016177">
    <property type="entry name" value="DNA-bd_dom_sf"/>
</dbReference>
<feature type="domain" description="AP2/ERF" evidence="10">
    <location>
        <begin position="137"/>
        <end position="194"/>
    </location>
</feature>
<sequence length="302" mass="33888">MAAAIDMYNSSSNSVFSDPFREELMKALEPFMKSASSTLHLSSSSSSFSYSQLPPQPNMDHGFFNYNNLVSLEQTGSIGLNQLNPSQILQIQAQIYQQQLDSMVSTTPVQNKRLNFLSPKAVPMKHVSSSPPKPAKLYRGVRQRHWGKWVAEIRLPKNRTRLWLGTFDTAEEAALAYDKAAYMLRGEFARLNFPHLKHQGSHVSDEYGGFKPLHSSVDAKLQAISQSLGKTSPVPDSKPKVKTEELDQSPRLSHESLAGSSSPESDITFLDFSDSKWEDTENFSLEKFPSVEIDWEAIRELS</sequence>
<evidence type="ECO:0000256" key="6">
    <source>
        <dbReference type="ARBA" id="ARBA00023163"/>
    </source>
</evidence>
<name>A0A6A2XK03_HIBSY</name>